<reference evidence="1 2" key="1">
    <citation type="submission" date="2014-04" db="EMBL/GenBank/DDBJ databases">
        <authorList>
            <consortium name="DOE Joint Genome Institute"/>
            <person name="Kuo A."/>
            <person name="Kohler A."/>
            <person name="Nagy L.G."/>
            <person name="Floudas D."/>
            <person name="Copeland A."/>
            <person name="Barry K.W."/>
            <person name="Cichocki N."/>
            <person name="Veneault-Fourrey C."/>
            <person name="LaButti K."/>
            <person name="Lindquist E.A."/>
            <person name="Lipzen A."/>
            <person name="Lundell T."/>
            <person name="Morin E."/>
            <person name="Murat C."/>
            <person name="Sun H."/>
            <person name="Tunlid A."/>
            <person name="Henrissat B."/>
            <person name="Grigoriev I.V."/>
            <person name="Hibbett D.S."/>
            <person name="Martin F."/>
            <person name="Nordberg H.P."/>
            <person name="Cantor M.N."/>
            <person name="Hua S.X."/>
        </authorList>
    </citation>
    <scope>NUCLEOTIDE SEQUENCE [LARGE SCALE GENOMIC DNA]</scope>
    <source>
        <strain evidence="1 2">LaAM-08-1</strain>
    </source>
</reference>
<dbReference type="HOGENOM" id="CLU_2121485_0_0_1"/>
<evidence type="ECO:0000313" key="1">
    <source>
        <dbReference type="EMBL" id="KIJ89875.1"/>
    </source>
</evidence>
<evidence type="ECO:0000313" key="2">
    <source>
        <dbReference type="Proteomes" id="UP000054477"/>
    </source>
</evidence>
<organism evidence="1 2">
    <name type="scientific">Laccaria amethystina LaAM-08-1</name>
    <dbReference type="NCBI Taxonomy" id="1095629"/>
    <lineage>
        <taxon>Eukaryota</taxon>
        <taxon>Fungi</taxon>
        <taxon>Dikarya</taxon>
        <taxon>Basidiomycota</taxon>
        <taxon>Agaricomycotina</taxon>
        <taxon>Agaricomycetes</taxon>
        <taxon>Agaricomycetidae</taxon>
        <taxon>Agaricales</taxon>
        <taxon>Agaricineae</taxon>
        <taxon>Hydnangiaceae</taxon>
        <taxon>Laccaria</taxon>
    </lineage>
</organism>
<dbReference type="EMBL" id="KN839389">
    <property type="protein sequence ID" value="KIJ89875.1"/>
    <property type="molecule type" value="Genomic_DNA"/>
</dbReference>
<reference evidence="2" key="2">
    <citation type="submission" date="2015-01" db="EMBL/GenBank/DDBJ databases">
        <title>Evolutionary Origins and Diversification of the Mycorrhizal Mutualists.</title>
        <authorList>
            <consortium name="DOE Joint Genome Institute"/>
            <consortium name="Mycorrhizal Genomics Consortium"/>
            <person name="Kohler A."/>
            <person name="Kuo A."/>
            <person name="Nagy L.G."/>
            <person name="Floudas D."/>
            <person name="Copeland A."/>
            <person name="Barry K.W."/>
            <person name="Cichocki N."/>
            <person name="Veneault-Fourrey C."/>
            <person name="LaButti K."/>
            <person name="Lindquist E.A."/>
            <person name="Lipzen A."/>
            <person name="Lundell T."/>
            <person name="Morin E."/>
            <person name="Murat C."/>
            <person name="Riley R."/>
            <person name="Ohm R."/>
            <person name="Sun H."/>
            <person name="Tunlid A."/>
            <person name="Henrissat B."/>
            <person name="Grigoriev I.V."/>
            <person name="Hibbett D.S."/>
            <person name="Martin F."/>
        </authorList>
    </citation>
    <scope>NUCLEOTIDE SEQUENCE [LARGE SCALE GENOMIC DNA]</scope>
    <source>
        <strain evidence="2">LaAM-08-1</strain>
    </source>
</reference>
<protein>
    <submittedName>
        <fullName evidence="1">Uncharacterized protein</fullName>
    </submittedName>
</protein>
<keyword evidence="2" id="KW-1185">Reference proteome</keyword>
<proteinExistence type="predicted"/>
<accession>A0A0C9WL05</accession>
<name>A0A0C9WL05_9AGAR</name>
<dbReference type="AlphaFoldDB" id="A0A0C9WL05"/>
<gene>
    <name evidence="1" type="ORF">K443DRAFT_598073</name>
</gene>
<dbReference type="Proteomes" id="UP000054477">
    <property type="component" value="Unassembled WGS sequence"/>
</dbReference>
<sequence>MSDFSNEEDQATRYGSATSLPHQAKRLTPCRIRAFLILYFCAYSSPSRSSNKPHYTLPISHALCYPMSCFHTFAMKAFYIFSLHFHGHELSPTWRLPCHATEALTFFPFLSPEW</sequence>